<feature type="domain" description="SF4 helicase" evidence="1">
    <location>
        <begin position="143"/>
        <end position="409"/>
    </location>
</feature>
<dbReference type="EMBL" id="BK014923">
    <property type="protein sequence ID" value="DAD82651.1"/>
    <property type="molecule type" value="Genomic_DNA"/>
</dbReference>
<reference evidence="2" key="1">
    <citation type="journal article" date="2021" name="Proc. Natl. Acad. Sci. U.S.A.">
        <title>A Catalog of Tens of Thousands of Viruses from Human Metagenomes Reveals Hidden Associations with Chronic Diseases.</title>
        <authorList>
            <person name="Tisza M.J."/>
            <person name="Buck C.B."/>
        </authorList>
    </citation>
    <scope>NUCLEOTIDE SEQUENCE</scope>
    <source>
        <strain evidence="2">Ctrpg19</strain>
    </source>
</reference>
<dbReference type="GO" id="GO:0003678">
    <property type="term" value="F:DNA helicase activity"/>
    <property type="evidence" value="ECO:0007669"/>
    <property type="project" value="InterPro"/>
</dbReference>
<proteinExistence type="predicted"/>
<accession>A0A8S5ML53</accession>
<dbReference type="PANTHER" id="PTHR30153:SF2">
    <property type="entry name" value="REPLICATIVE DNA HELICASE"/>
    <property type="match status" value="1"/>
</dbReference>
<dbReference type="GO" id="GO:0006260">
    <property type="term" value="P:DNA replication"/>
    <property type="evidence" value="ECO:0007669"/>
    <property type="project" value="InterPro"/>
</dbReference>
<name>A0A8S5ML53_9CAUD</name>
<dbReference type="GO" id="GO:0005524">
    <property type="term" value="F:ATP binding"/>
    <property type="evidence" value="ECO:0007669"/>
    <property type="project" value="InterPro"/>
</dbReference>
<dbReference type="PANTHER" id="PTHR30153">
    <property type="entry name" value="REPLICATIVE DNA HELICASE DNAB"/>
    <property type="match status" value="1"/>
</dbReference>
<keyword evidence="2" id="KW-0347">Helicase</keyword>
<keyword evidence="2" id="KW-0547">Nucleotide-binding</keyword>
<evidence type="ECO:0000259" key="1">
    <source>
        <dbReference type="PROSITE" id="PS51199"/>
    </source>
</evidence>
<dbReference type="PROSITE" id="PS51199">
    <property type="entry name" value="SF4_HELICASE"/>
    <property type="match status" value="1"/>
</dbReference>
<keyword evidence="2" id="KW-0067">ATP-binding</keyword>
<sequence length="431" mass="48831">MIQLQFLNRLIKTRDASLITINNIDKSFFSDYEKEFTFIVDHYTEYGNIPDAETFVHMFPDFDIVDVHETDRFLLDALFKDKKMRLMAGSYNKAKDLMLSDKADQAMAELLSAAEKVTQITHLEAVDILHDDSRYNRYIEKSEDFKKFYVSTGIKELDAIIGGWDRQEELATIIARPGVGKSWILLKIALAAAEQGLTVGLYSGEMSEDKVGFRIDTLYGHTSNTKIIHGNRNIQNDYKKQLDDMSKNIKGKLKVITPKMFNGTIGANALRSFIEKEKVDILCIDQHSLLEDDRGSRDPVVRASNISKDLKKLQVLKRIPIISVSQANRQSNKKGEEKVEDDDLLSLENISQSDRIGQDSTVVLGLTQKDGVLSIKLIKSRDSIAGTVFKYAVDFDKGIFNYIPSEKDGIEACEEVKDRYETSYDTGGDEF</sequence>
<keyword evidence="2" id="KW-0378">Hydrolase</keyword>
<dbReference type="Gene3D" id="3.40.50.300">
    <property type="entry name" value="P-loop containing nucleotide triphosphate hydrolases"/>
    <property type="match status" value="1"/>
</dbReference>
<dbReference type="Pfam" id="PF03796">
    <property type="entry name" value="DnaB_C"/>
    <property type="match status" value="1"/>
</dbReference>
<dbReference type="InterPro" id="IPR027417">
    <property type="entry name" value="P-loop_NTPase"/>
</dbReference>
<dbReference type="InterPro" id="IPR007694">
    <property type="entry name" value="DNA_helicase_DnaB-like_C"/>
</dbReference>
<organism evidence="2">
    <name type="scientific">Siphoviridae sp. ctrpg19</name>
    <dbReference type="NCBI Taxonomy" id="2826481"/>
    <lineage>
        <taxon>Viruses</taxon>
        <taxon>Duplodnaviria</taxon>
        <taxon>Heunggongvirae</taxon>
        <taxon>Uroviricota</taxon>
        <taxon>Caudoviricetes</taxon>
    </lineage>
</organism>
<evidence type="ECO:0000313" key="2">
    <source>
        <dbReference type="EMBL" id="DAD82651.1"/>
    </source>
</evidence>
<dbReference type="SUPFAM" id="SSF52540">
    <property type="entry name" value="P-loop containing nucleoside triphosphate hydrolases"/>
    <property type="match status" value="1"/>
</dbReference>
<protein>
    <submittedName>
        <fullName evidence="2">Helicase, ATPase, REPLICATION</fullName>
    </submittedName>
</protein>